<gene>
    <name evidence="1" type="ORF">CBP51_04915</name>
</gene>
<accession>A0A266QDS0</accession>
<dbReference type="EMBL" id="NHNI01000001">
    <property type="protein sequence ID" value="OZY87940.1"/>
    <property type="molecule type" value="Genomic_DNA"/>
</dbReference>
<keyword evidence="2" id="KW-1185">Reference proteome</keyword>
<dbReference type="Proteomes" id="UP000216101">
    <property type="component" value="Unassembled WGS sequence"/>
</dbReference>
<dbReference type="AlphaFoldDB" id="A0A266QDS0"/>
<protein>
    <recommendedName>
        <fullName evidence="3">STAS/SEC14 domain-containing protein</fullName>
    </recommendedName>
</protein>
<proteinExistence type="predicted"/>
<name>A0A266QDS0_9GAMM</name>
<organism evidence="1 2">
    <name type="scientific">Cellvibrio mixtus</name>
    <dbReference type="NCBI Taxonomy" id="39650"/>
    <lineage>
        <taxon>Bacteria</taxon>
        <taxon>Pseudomonadati</taxon>
        <taxon>Pseudomonadota</taxon>
        <taxon>Gammaproteobacteria</taxon>
        <taxon>Cellvibrionales</taxon>
        <taxon>Cellvibrionaceae</taxon>
        <taxon>Cellvibrio</taxon>
    </lineage>
</organism>
<reference evidence="2" key="1">
    <citation type="submission" date="2017-05" db="EMBL/GenBank/DDBJ databases">
        <authorList>
            <person name="Barney B.M."/>
        </authorList>
    </citation>
    <scope>NUCLEOTIDE SEQUENCE [LARGE SCALE GENOMIC DNA]</scope>
    <source>
        <strain evidence="2">PSBB022</strain>
    </source>
</reference>
<evidence type="ECO:0000313" key="2">
    <source>
        <dbReference type="Proteomes" id="UP000216101"/>
    </source>
</evidence>
<evidence type="ECO:0000313" key="1">
    <source>
        <dbReference type="EMBL" id="OZY87940.1"/>
    </source>
</evidence>
<comment type="caution">
    <text evidence="1">The sequence shown here is derived from an EMBL/GenBank/DDBJ whole genome shotgun (WGS) entry which is preliminary data.</text>
</comment>
<evidence type="ECO:0008006" key="3">
    <source>
        <dbReference type="Google" id="ProtNLM"/>
    </source>
</evidence>
<sequence length="109" mass="12720">MDVRGMGNYENALFMWQSVVDACEQYQCFKVLGEQYLFDSVSTSEAFDHPTIFKKVGITKKYTFAWVDNNPRTRETTQFVRDVLANRSIGYGRLFNDADSAKRWLLQQD</sequence>